<evidence type="ECO:0000256" key="1">
    <source>
        <dbReference type="ARBA" id="ARBA00004141"/>
    </source>
</evidence>
<sequence>MDLYSFTPIAAVLDAAYSFLSALVSLLQPVAGASSAAAAIVLLTVLVRLALIPVGISQVRAERTRRRLAPALRELQRRYSADRPQLQRKTLELYSREKASPLAGCLPLLFQAPVLSTVYGLFVLGSINGHDNALLDATVGGVPLGSTLAGAVGAGLTWQEAAVYVVLLAVLVTVAAFARRTALAQAQLDAPGQAAAPSGPAAPSAPSAARSARARQQAPSGGTPQLSPGVAAMLSWAPFITAIVAIFVPLAAAIYLAVSTTWTLVERAILRARLS</sequence>
<dbReference type="InterPro" id="IPR028055">
    <property type="entry name" value="YidC/Oxa/ALB_C"/>
</dbReference>
<evidence type="ECO:0000256" key="6">
    <source>
        <dbReference type="ARBA" id="ARBA00023136"/>
    </source>
</evidence>
<dbReference type="PANTHER" id="PTHR12428">
    <property type="entry name" value="OXA1"/>
    <property type="match status" value="1"/>
</dbReference>
<feature type="transmembrane region" description="Helical" evidence="14">
    <location>
        <begin position="133"/>
        <end position="154"/>
    </location>
</feature>
<protein>
    <recommendedName>
        <fullName evidence="3">Membrane protein insertase YidC</fullName>
    </recommendedName>
    <alternativeName>
        <fullName evidence="11">Foldase YidC</fullName>
    </alternativeName>
    <alternativeName>
        <fullName evidence="10">Membrane integrase YidC</fullName>
    </alternativeName>
    <alternativeName>
        <fullName evidence="9">Membrane protein YidC</fullName>
    </alternativeName>
</protein>
<name>A0A2T0VIG6_9MICO</name>
<feature type="region of interest" description="Disordered" evidence="13">
    <location>
        <begin position="194"/>
        <end position="225"/>
    </location>
</feature>
<evidence type="ECO:0000256" key="13">
    <source>
        <dbReference type="SAM" id="MobiDB-lite"/>
    </source>
</evidence>
<evidence type="ECO:0000313" key="16">
    <source>
        <dbReference type="EMBL" id="PRY70026.1"/>
    </source>
</evidence>
<dbReference type="GO" id="GO:0005886">
    <property type="term" value="C:plasma membrane"/>
    <property type="evidence" value="ECO:0007669"/>
    <property type="project" value="TreeGrafter"/>
</dbReference>
<comment type="similarity">
    <text evidence="2">Belongs to the OXA1/ALB3/YidC family. Type 1 subfamily.</text>
</comment>
<evidence type="ECO:0000256" key="14">
    <source>
        <dbReference type="SAM" id="Phobius"/>
    </source>
</evidence>
<comment type="subunit">
    <text evidence="8">Interacts with the Sec translocase complex via SecD. Specifically interacts with transmembrane segments of nascent integral membrane proteins during membrane integration.</text>
</comment>
<dbReference type="EMBL" id="PVTL01000001">
    <property type="protein sequence ID" value="PRY70026.1"/>
    <property type="molecule type" value="Genomic_DNA"/>
</dbReference>
<feature type="domain" description="Membrane insertase YidC/Oxa/ALB C-terminal" evidence="15">
    <location>
        <begin position="38"/>
        <end position="270"/>
    </location>
</feature>
<dbReference type="OrthoDB" id="9780552at2"/>
<dbReference type="RefSeq" id="WP_106208853.1">
    <property type="nucleotide sequence ID" value="NZ_PVTL01000001.1"/>
</dbReference>
<reference evidence="16 17" key="1">
    <citation type="submission" date="2018-03" db="EMBL/GenBank/DDBJ databases">
        <title>Genomic Encyclopedia of Type Strains, Phase III (KMG-III): the genomes of soil and plant-associated and newly described type strains.</title>
        <authorList>
            <person name="Whitman W."/>
        </authorList>
    </citation>
    <scope>NUCLEOTIDE SEQUENCE [LARGE SCALE GENOMIC DNA]</scope>
    <source>
        <strain evidence="16 17">CGMCC 1.12484</strain>
    </source>
</reference>
<comment type="function">
    <text evidence="7">Required for the insertion and/or proper folding and/or complex formation of integral membrane proteins into the membrane. Involved in integration of membrane proteins that insert both dependently and independently of the Sec translocase complex, as well as at least some lipoproteins. Aids folding of multispanning membrane proteins.</text>
</comment>
<keyword evidence="4 12" id="KW-0812">Transmembrane</keyword>
<feature type="transmembrane region" description="Helical" evidence="14">
    <location>
        <begin position="12"/>
        <end position="31"/>
    </location>
</feature>
<dbReference type="InterPro" id="IPR001708">
    <property type="entry name" value="YidC/ALB3/OXA1/COX18"/>
</dbReference>
<comment type="subcellular location">
    <subcellularLocation>
        <location evidence="1 12">Membrane</location>
        <topology evidence="1 12">Multi-pass membrane protein</topology>
    </subcellularLocation>
</comment>
<evidence type="ECO:0000256" key="9">
    <source>
        <dbReference type="ARBA" id="ARBA00031538"/>
    </source>
</evidence>
<feature type="transmembrane region" description="Helical" evidence="14">
    <location>
        <begin position="236"/>
        <end position="265"/>
    </location>
</feature>
<dbReference type="NCBIfam" id="TIGR03592">
    <property type="entry name" value="yidC_oxa1_cterm"/>
    <property type="match status" value="1"/>
</dbReference>
<evidence type="ECO:0000313" key="17">
    <source>
        <dbReference type="Proteomes" id="UP000237983"/>
    </source>
</evidence>
<evidence type="ECO:0000256" key="4">
    <source>
        <dbReference type="ARBA" id="ARBA00022692"/>
    </source>
</evidence>
<evidence type="ECO:0000256" key="2">
    <source>
        <dbReference type="ARBA" id="ARBA00010527"/>
    </source>
</evidence>
<feature type="transmembrane region" description="Helical" evidence="14">
    <location>
        <begin position="161"/>
        <end position="178"/>
    </location>
</feature>
<evidence type="ECO:0000256" key="11">
    <source>
        <dbReference type="ARBA" id="ARBA00033342"/>
    </source>
</evidence>
<dbReference type="PANTHER" id="PTHR12428:SF65">
    <property type="entry name" value="CYTOCHROME C OXIDASE ASSEMBLY PROTEIN COX18, MITOCHONDRIAL"/>
    <property type="match status" value="1"/>
</dbReference>
<organism evidence="16 17">
    <name type="scientific">Glaciihabitans tibetensis</name>
    <dbReference type="NCBI Taxonomy" id="1266600"/>
    <lineage>
        <taxon>Bacteria</taxon>
        <taxon>Bacillati</taxon>
        <taxon>Actinomycetota</taxon>
        <taxon>Actinomycetes</taxon>
        <taxon>Micrococcales</taxon>
        <taxon>Microbacteriaceae</taxon>
        <taxon>Glaciihabitans</taxon>
    </lineage>
</organism>
<comment type="caution">
    <text evidence="16">The sequence shown here is derived from an EMBL/GenBank/DDBJ whole genome shotgun (WGS) entry which is preliminary data.</text>
</comment>
<evidence type="ECO:0000256" key="5">
    <source>
        <dbReference type="ARBA" id="ARBA00022989"/>
    </source>
</evidence>
<keyword evidence="6 14" id="KW-0472">Membrane</keyword>
<keyword evidence="17" id="KW-1185">Reference proteome</keyword>
<dbReference type="GO" id="GO:0051205">
    <property type="term" value="P:protein insertion into membrane"/>
    <property type="evidence" value="ECO:0007669"/>
    <property type="project" value="TreeGrafter"/>
</dbReference>
<dbReference type="AlphaFoldDB" id="A0A2T0VIG6"/>
<dbReference type="Proteomes" id="UP000237983">
    <property type="component" value="Unassembled WGS sequence"/>
</dbReference>
<dbReference type="GO" id="GO:0032977">
    <property type="term" value="F:membrane insertase activity"/>
    <property type="evidence" value="ECO:0007669"/>
    <property type="project" value="InterPro"/>
</dbReference>
<dbReference type="Pfam" id="PF02096">
    <property type="entry name" value="60KD_IMP"/>
    <property type="match status" value="1"/>
</dbReference>
<evidence type="ECO:0000259" key="15">
    <source>
        <dbReference type="Pfam" id="PF02096"/>
    </source>
</evidence>
<evidence type="ECO:0000256" key="7">
    <source>
        <dbReference type="ARBA" id="ARBA00025034"/>
    </source>
</evidence>
<evidence type="ECO:0000256" key="10">
    <source>
        <dbReference type="ARBA" id="ARBA00033245"/>
    </source>
</evidence>
<evidence type="ECO:0000256" key="8">
    <source>
        <dbReference type="ARBA" id="ARBA00026028"/>
    </source>
</evidence>
<gene>
    <name evidence="16" type="ORF">B0I08_101148</name>
</gene>
<keyword evidence="5 14" id="KW-1133">Transmembrane helix</keyword>
<feature type="transmembrane region" description="Helical" evidence="14">
    <location>
        <begin position="37"/>
        <end position="57"/>
    </location>
</feature>
<accession>A0A2T0VIG6</accession>
<feature type="compositionally biased region" description="Low complexity" evidence="13">
    <location>
        <begin position="194"/>
        <end position="221"/>
    </location>
</feature>
<proteinExistence type="inferred from homology"/>
<evidence type="ECO:0000256" key="3">
    <source>
        <dbReference type="ARBA" id="ARBA00015325"/>
    </source>
</evidence>
<feature type="transmembrane region" description="Helical" evidence="14">
    <location>
        <begin position="105"/>
        <end position="127"/>
    </location>
</feature>
<evidence type="ECO:0000256" key="12">
    <source>
        <dbReference type="RuleBase" id="RU003945"/>
    </source>
</evidence>